<organism evidence="2 3">
    <name type="scientific">Calycomorphotria hydatis</name>
    <dbReference type="NCBI Taxonomy" id="2528027"/>
    <lineage>
        <taxon>Bacteria</taxon>
        <taxon>Pseudomonadati</taxon>
        <taxon>Planctomycetota</taxon>
        <taxon>Planctomycetia</taxon>
        <taxon>Planctomycetales</taxon>
        <taxon>Planctomycetaceae</taxon>
        <taxon>Calycomorphotria</taxon>
    </lineage>
</organism>
<proteinExistence type="predicted"/>
<reference evidence="2 3" key="1">
    <citation type="submission" date="2019-02" db="EMBL/GenBank/DDBJ databases">
        <title>Deep-cultivation of Planctomycetes and their phenomic and genomic characterization uncovers novel biology.</title>
        <authorList>
            <person name="Wiegand S."/>
            <person name="Jogler M."/>
            <person name="Boedeker C."/>
            <person name="Pinto D."/>
            <person name="Vollmers J."/>
            <person name="Rivas-Marin E."/>
            <person name="Kohn T."/>
            <person name="Peeters S.H."/>
            <person name="Heuer A."/>
            <person name="Rast P."/>
            <person name="Oberbeckmann S."/>
            <person name="Bunk B."/>
            <person name="Jeske O."/>
            <person name="Meyerdierks A."/>
            <person name="Storesund J.E."/>
            <person name="Kallscheuer N."/>
            <person name="Luecker S."/>
            <person name="Lage O.M."/>
            <person name="Pohl T."/>
            <person name="Merkel B.J."/>
            <person name="Hornburger P."/>
            <person name="Mueller R.-W."/>
            <person name="Bruemmer F."/>
            <person name="Labrenz M."/>
            <person name="Spormann A.M."/>
            <person name="Op den Camp H."/>
            <person name="Overmann J."/>
            <person name="Amann R."/>
            <person name="Jetten M.S.M."/>
            <person name="Mascher T."/>
            <person name="Medema M.H."/>
            <person name="Devos D.P."/>
            <person name="Kaster A.-K."/>
            <person name="Ovreas L."/>
            <person name="Rohde M."/>
            <person name="Galperin M.Y."/>
            <person name="Jogler C."/>
        </authorList>
    </citation>
    <scope>NUCLEOTIDE SEQUENCE [LARGE SCALE GENOMIC DNA]</scope>
    <source>
        <strain evidence="2 3">V22</strain>
    </source>
</reference>
<keyword evidence="3" id="KW-1185">Reference proteome</keyword>
<accession>A0A517TE40</accession>
<feature type="signal peptide" evidence="1">
    <location>
        <begin position="1"/>
        <end position="28"/>
    </location>
</feature>
<sequence precursor="true">MMIRSWTRSLALPAIACGLLLVTGCSQETSETETTASTEEHGHEHGEETHNLHGYWCVEHGVPEEICALCNSKLAAEFQEKGDWCEEHSRPDSQCFIHHPELEDKFIAQYEAKFGKKPPARDAE</sequence>
<dbReference type="PROSITE" id="PS51257">
    <property type="entry name" value="PROKAR_LIPOPROTEIN"/>
    <property type="match status" value="1"/>
</dbReference>
<gene>
    <name evidence="2" type="ORF">V22_39090</name>
</gene>
<dbReference type="AlphaFoldDB" id="A0A517TE40"/>
<evidence type="ECO:0008006" key="4">
    <source>
        <dbReference type="Google" id="ProtNLM"/>
    </source>
</evidence>
<evidence type="ECO:0000313" key="2">
    <source>
        <dbReference type="EMBL" id="QDT66638.1"/>
    </source>
</evidence>
<dbReference type="KEGG" id="chya:V22_39090"/>
<evidence type="ECO:0000313" key="3">
    <source>
        <dbReference type="Proteomes" id="UP000319976"/>
    </source>
</evidence>
<keyword evidence="1" id="KW-0732">Signal</keyword>
<dbReference type="Proteomes" id="UP000319976">
    <property type="component" value="Chromosome"/>
</dbReference>
<feature type="chain" id="PRO_5022193060" description="RND transporter" evidence="1">
    <location>
        <begin position="29"/>
        <end position="124"/>
    </location>
</feature>
<protein>
    <recommendedName>
        <fullName evidence="4">RND transporter</fullName>
    </recommendedName>
</protein>
<dbReference type="EMBL" id="CP036316">
    <property type="protein sequence ID" value="QDT66638.1"/>
    <property type="molecule type" value="Genomic_DNA"/>
</dbReference>
<dbReference type="RefSeq" id="WP_145265884.1">
    <property type="nucleotide sequence ID" value="NZ_CP036316.1"/>
</dbReference>
<dbReference type="OrthoDB" id="5398179at2"/>
<name>A0A517TE40_9PLAN</name>
<evidence type="ECO:0000256" key="1">
    <source>
        <dbReference type="SAM" id="SignalP"/>
    </source>
</evidence>